<evidence type="ECO:0000313" key="1">
    <source>
        <dbReference type="EMBL" id="GIY44083.1"/>
    </source>
</evidence>
<organism evidence="1 2">
    <name type="scientific">Caerostris extrusa</name>
    <name type="common">Bark spider</name>
    <name type="synonym">Caerostris bankana</name>
    <dbReference type="NCBI Taxonomy" id="172846"/>
    <lineage>
        <taxon>Eukaryota</taxon>
        <taxon>Metazoa</taxon>
        <taxon>Ecdysozoa</taxon>
        <taxon>Arthropoda</taxon>
        <taxon>Chelicerata</taxon>
        <taxon>Arachnida</taxon>
        <taxon>Araneae</taxon>
        <taxon>Araneomorphae</taxon>
        <taxon>Entelegynae</taxon>
        <taxon>Araneoidea</taxon>
        <taxon>Araneidae</taxon>
        <taxon>Caerostris</taxon>
    </lineage>
</organism>
<gene>
    <name evidence="1" type="ORF">CEXT_815711</name>
</gene>
<protein>
    <submittedName>
        <fullName evidence="1">Uncharacterized protein</fullName>
    </submittedName>
</protein>
<dbReference type="Proteomes" id="UP001054945">
    <property type="component" value="Unassembled WGS sequence"/>
</dbReference>
<evidence type="ECO:0000313" key="2">
    <source>
        <dbReference type="Proteomes" id="UP001054945"/>
    </source>
</evidence>
<keyword evidence="2" id="KW-1185">Reference proteome</keyword>
<name>A0AAV4TC09_CAEEX</name>
<reference evidence="1 2" key="1">
    <citation type="submission" date="2021-06" db="EMBL/GenBank/DDBJ databases">
        <title>Caerostris extrusa draft genome.</title>
        <authorList>
            <person name="Kono N."/>
            <person name="Arakawa K."/>
        </authorList>
    </citation>
    <scope>NUCLEOTIDE SEQUENCE [LARGE SCALE GENOMIC DNA]</scope>
</reference>
<accession>A0AAV4TC09</accession>
<sequence>MQILRGECPRDPVGGRIISGLCSIVIRLSQKQKSSNECSLRWIGGGEDADFKRECPRPSGREDHLRFRQHCYPAVAEAEKSSNECSLGWIGGGEDADFKRGMSPGPSGREDHLRFRQHCYPA</sequence>
<comment type="caution">
    <text evidence="1">The sequence shown here is derived from an EMBL/GenBank/DDBJ whole genome shotgun (WGS) entry which is preliminary data.</text>
</comment>
<dbReference type="AlphaFoldDB" id="A0AAV4TC09"/>
<dbReference type="EMBL" id="BPLR01011084">
    <property type="protein sequence ID" value="GIY44083.1"/>
    <property type="molecule type" value="Genomic_DNA"/>
</dbReference>
<proteinExistence type="predicted"/>